<evidence type="ECO:0000256" key="1">
    <source>
        <dbReference type="SAM" id="SignalP"/>
    </source>
</evidence>
<feature type="non-terminal residue" evidence="2">
    <location>
        <position position="122"/>
    </location>
</feature>
<name>M5UIA8_9BACT</name>
<feature type="signal peptide" evidence="1">
    <location>
        <begin position="1"/>
        <end position="43"/>
    </location>
</feature>
<feature type="chain" id="PRO_5004073103" evidence="1">
    <location>
        <begin position="44"/>
        <end position="122"/>
    </location>
</feature>
<dbReference type="Proteomes" id="UP000011885">
    <property type="component" value="Unassembled WGS sequence"/>
</dbReference>
<sequence length="122" mass="12235">MKRFATNAVKRFAASTARFSVLSLVALASFAAANLAVTPIANAGGGEIVDQAGLFAAMDAGQVEATFIPQNAAKANLLVKNLTEKPLQIQLPAAFAGVPINAQMGGMGGGMGGSGAADSWGR</sequence>
<proteinExistence type="predicted"/>
<accession>M5UIA8</accession>
<evidence type="ECO:0000313" key="2">
    <source>
        <dbReference type="EMBL" id="EMI55743.1"/>
    </source>
</evidence>
<keyword evidence="1" id="KW-0732">Signal</keyword>
<dbReference type="AlphaFoldDB" id="M5UIA8"/>
<organism evidence="2 3">
    <name type="scientific">Rhodopirellula sallentina SM41</name>
    <dbReference type="NCBI Taxonomy" id="1263870"/>
    <lineage>
        <taxon>Bacteria</taxon>
        <taxon>Pseudomonadati</taxon>
        <taxon>Planctomycetota</taxon>
        <taxon>Planctomycetia</taxon>
        <taxon>Pirellulales</taxon>
        <taxon>Pirellulaceae</taxon>
        <taxon>Rhodopirellula</taxon>
    </lineage>
</organism>
<reference evidence="2 3" key="1">
    <citation type="journal article" date="2013" name="Mar. Genomics">
        <title>Expression of sulfatases in Rhodopirellula baltica and the diversity of sulfatases in the genus Rhodopirellula.</title>
        <authorList>
            <person name="Wegner C.E."/>
            <person name="Richter-Heitmann T."/>
            <person name="Klindworth A."/>
            <person name="Klockow C."/>
            <person name="Richter M."/>
            <person name="Achstetter T."/>
            <person name="Glockner F.O."/>
            <person name="Harder J."/>
        </authorList>
    </citation>
    <scope>NUCLEOTIDE SEQUENCE [LARGE SCALE GENOMIC DNA]</scope>
    <source>
        <strain evidence="2 3">SM41</strain>
    </source>
</reference>
<protein>
    <submittedName>
        <fullName evidence="2">Putative membrane or secreted protein</fullName>
    </submittedName>
</protein>
<gene>
    <name evidence="2" type="ORF">RSSM_02759</name>
</gene>
<comment type="caution">
    <text evidence="2">The sequence shown here is derived from an EMBL/GenBank/DDBJ whole genome shotgun (WGS) entry which is preliminary data.</text>
</comment>
<evidence type="ECO:0000313" key="3">
    <source>
        <dbReference type="Proteomes" id="UP000011885"/>
    </source>
</evidence>
<keyword evidence="3" id="KW-1185">Reference proteome</keyword>
<dbReference type="EMBL" id="ANOH01000197">
    <property type="protein sequence ID" value="EMI55743.1"/>
    <property type="molecule type" value="Genomic_DNA"/>
</dbReference>